<dbReference type="GeneID" id="102371372"/>
<dbReference type="InParanoid" id="A0A1U7SDD1"/>
<name>A0A1U7SDD1_ALLSI</name>
<dbReference type="SUPFAM" id="SSF56436">
    <property type="entry name" value="C-type lectin-like"/>
    <property type="match status" value="1"/>
</dbReference>
<dbReference type="PANTHER" id="PTHR22803">
    <property type="entry name" value="MANNOSE, PHOSPHOLIPASE, LECTIN RECEPTOR RELATED"/>
    <property type="match status" value="1"/>
</dbReference>
<gene>
    <name evidence="3" type="primary">LOC102371372</name>
</gene>
<dbReference type="InterPro" id="IPR001304">
    <property type="entry name" value="C-type_lectin-like"/>
</dbReference>
<protein>
    <submittedName>
        <fullName evidence="3">Struthiocalcin-2-like</fullName>
    </submittedName>
</protein>
<sequence length="107" mass="12385">DQCQSFGAKSHLASIHNPEEQRVIANLIARAHGYDDEVWIGLHIAGRSDNWAWVDGSPTIHEAWHKYRRRYSWKGENCVALEDDSGYMTWDKDSCYDRNAFVCKLTL</sequence>
<dbReference type="Pfam" id="PF00059">
    <property type="entry name" value="Lectin_C"/>
    <property type="match status" value="1"/>
</dbReference>
<reference evidence="3" key="1">
    <citation type="submission" date="2025-08" db="UniProtKB">
        <authorList>
            <consortium name="RefSeq"/>
        </authorList>
    </citation>
    <scope>IDENTIFICATION</scope>
</reference>
<dbReference type="eggNOG" id="KOG4297">
    <property type="taxonomic scope" value="Eukaryota"/>
</dbReference>
<dbReference type="Proteomes" id="UP000189705">
    <property type="component" value="Unplaced"/>
</dbReference>
<dbReference type="RefSeq" id="XP_006039409.1">
    <property type="nucleotide sequence ID" value="XM_006039347.2"/>
</dbReference>
<dbReference type="SMART" id="SM00034">
    <property type="entry name" value="CLECT"/>
    <property type="match status" value="1"/>
</dbReference>
<dbReference type="InterPro" id="IPR050111">
    <property type="entry name" value="C-type_lectin/snaclec_domain"/>
</dbReference>
<dbReference type="Gene3D" id="3.10.100.10">
    <property type="entry name" value="Mannose-Binding Protein A, subunit A"/>
    <property type="match status" value="1"/>
</dbReference>
<feature type="domain" description="C-type lectin" evidence="1">
    <location>
        <begin position="1"/>
        <end position="104"/>
    </location>
</feature>
<evidence type="ECO:0000313" key="2">
    <source>
        <dbReference type="Proteomes" id="UP000189705"/>
    </source>
</evidence>
<evidence type="ECO:0000313" key="3">
    <source>
        <dbReference type="RefSeq" id="XP_006039409.1"/>
    </source>
</evidence>
<dbReference type="KEGG" id="asn:102371372"/>
<dbReference type="InterPro" id="IPR016187">
    <property type="entry name" value="CTDL_fold"/>
</dbReference>
<accession>A0A1U7SDD1</accession>
<organism evidence="2 3">
    <name type="scientific">Alligator sinensis</name>
    <name type="common">Chinese alligator</name>
    <dbReference type="NCBI Taxonomy" id="38654"/>
    <lineage>
        <taxon>Eukaryota</taxon>
        <taxon>Metazoa</taxon>
        <taxon>Chordata</taxon>
        <taxon>Craniata</taxon>
        <taxon>Vertebrata</taxon>
        <taxon>Euteleostomi</taxon>
        <taxon>Archelosauria</taxon>
        <taxon>Archosauria</taxon>
        <taxon>Crocodylia</taxon>
        <taxon>Alligatoridae</taxon>
        <taxon>Alligatorinae</taxon>
        <taxon>Alligator</taxon>
    </lineage>
</organism>
<evidence type="ECO:0000259" key="1">
    <source>
        <dbReference type="PROSITE" id="PS50041"/>
    </source>
</evidence>
<keyword evidence="2" id="KW-1185">Reference proteome</keyword>
<proteinExistence type="predicted"/>
<feature type="non-terminal residue" evidence="3">
    <location>
        <position position="1"/>
    </location>
</feature>
<dbReference type="PRINTS" id="PR01504">
    <property type="entry name" value="PNCREATITSAP"/>
</dbReference>
<dbReference type="AlphaFoldDB" id="A0A1U7SDD1"/>
<dbReference type="PROSITE" id="PS50041">
    <property type="entry name" value="C_TYPE_LECTIN_2"/>
    <property type="match status" value="1"/>
</dbReference>
<dbReference type="InterPro" id="IPR016186">
    <property type="entry name" value="C-type_lectin-like/link_sf"/>
</dbReference>
<dbReference type="OrthoDB" id="441660at2759"/>